<dbReference type="VEuPathDB" id="ToxoDB:ENH_00007780"/>
<feature type="transmembrane region" description="Helical" evidence="2">
    <location>
        <begin position="30"/>
        <end position="53"/>
    </location>
</feature>
<organism evidence="3 4">
    <name type="scientific">Eimeria necatrix</name>
    <dbReference type="NCBI Taxonomy" id="51315"/>
    <lineage>
        <taxon>Eukaryota</taxon>
        <taxon>Sar</taxon>
        <taxon>Alveolata</taxon>
        <taxon>Apicomplexa</taxon>
        <taxon>Conoidasida</taxon>
        <taxon>Coccidia</taxon>
        <taxon>Eucoccidiorida</taxon>
        <taxon>Eimeriorina</taxon>
        <taxon>Eimeriidae</taxon>
        <taxon>Eimeria</taxon>
    </lineage>
</organism>
<dbReference type="AlphaFoldDB" id="U6MN45"/>
<dbReference type="EMBL" id="HG723227">
    <property type="protein sequence ID" value="CDJ65622.1"/>
    <property type="molecule type" value="Genomic_DNA"/>
</dbReference>
<gene>
    <name evidence="3" type="ORF">ENH_00007780</name>
</gene>
<keyword evidence="2" id="KW-0812">Transmembrane</keyword>
<dbReference type="Proteomes" id="UP000030754">
    <property type="component" value="Unassembled WGS sequence"/>
</dbReference>
<feature type="compositionally biased region" description="Low complexity" evidence="1">
    <location>
        <begin position="87"/>
        <end position="96"/>
    </location>
</feature>
<evidence type="ECO:0000256" key="2">
    <source>
        <dbReference type="SAM" id="Phobius"/>
    </source>
</evidence>
<proteinExistence type="predicted"/>
<accession>U6MN45</accession>
<feature type="region of interest" description="Disordered" evidence="1">
    <location>
        <begin position="144"/>
        <end position="166"/>
    </location>
</feature>
<reference evidence="3" key="1">
    <citation type="submission" date="2013-10" db="EMBL/GenBank/DDBJ databases">
        <title>Genomic analysis of the causative agents of coccidiosis in chickens.</title>
        <authorList>
            <person name="Reid A.J."/>
            <person name="Blake D."/>
            <person name="Billington K."/>
            <person name="Browne H."/>
            <person name="Dunn M."/>
            <person name="Hung S."/>
            <person name="Kawahara F."/>
            <person name="Miranda-Saavedra D."/>
            <person name="Mourier T."/>
            <person name="Nagra H."/>
            <person name="Otto T.D."/>
            <person name="Rawlings N."/>
            <person name="Sanchez A."/>
            <person name="Sanders M."/>
            <person name="Subramaniam C."/>
            <person name="Tay Y."/>
            <person name="Dear P."/>
            <person name="Doerig C."/>
            <person name="Gruber A."/>
            <person name="Parkinson J."/>
            <person name="Shirley M."/>
            <person name="Wan K.L."/>
            <person name="Berriman M."/>
            <person name="Tomley F."/>
            <person name="Pain A."/>
        </authorList>
    </citation>
    <scope>NUCLEOTIDE SEQUENCE [LARGE SCALE GENOMIC DNA]</scope>
    <source>
        <strain evidence="3">Houghton</strain>
    </source>
</reference>
<dbReference type="Gene3D" id="3.30.40.10">
    <property type="entry name" value="Zinc/RING finger domain, C3HC4 (zinc finger)"/>
    <property type="match status" value="1"/>
</dbReference>
<dbReference type="SUPFAM" id="SSF57850">
    <property type="entry name" value="RING/U-box"/>
    <property type="match status" value="1"/>
</dbReference>
<protein>
    <recommendedName>
        <fullName evidence="5">RING-type domain-containing protein</fullName>
    </recommendedName>
</protein>
<evidence type="ECO:0000313" key="3">
    <source>
        <dbReference type="EMBL" id="CDJ65622.1"/>
    </source>
</evidence>
<dbReference type="GeneID" id="25470967"/>
<evidence type="ECO:0000256" key="1">
    <source>
        <dbReference type="SAM" id="MobiDB-lite"/>
    </source>
</evidence>
<keyword evidence="4" id="KW-1185">Reference proteome</keyword>
<name>U6MN45_9EIME</name>
<evidence type="ECO:0000313" key="4">
    <source>
        <dbReference type="Proteomes" id="UP000030754"/>
    </source>
</evidence>
<dbReference type="OrthoDB" id="347458at2759"/>
<sequence length="218" mass="22368">MYTDRLDVLLGAPSSAVVGPLARGPPEGQALLMGLALACAACLCCSFVFLSLLRAANLLPASLLHHPRILTCTHLLLQDSSKAPRSCSSSSSSSSSKDPAAKAECGTPSSAHSREQEACIFCFDEMKPGELLRVVTSCGHKFHGGAPQHSTKRPQGPPKGPPNPTGTAAAIASVVAAPLAAADSAAAAADASLWRPRLLPFTGIAAFLASIESLGFRV</sequence>
<dbReference type="InterPro" id="IPR013083">
    <property type="entry name" value="Znf_RING/FYVE/PHD"/>
</dbReference>
<feature type="compositionally biased region" description="Pro residues" evidence="1">
    <location>
        <begin position="155"/>
        <end position="164"/>
    </location>
</feature>
<dbReference type="RefSeq" id="XP_013434089.1">
    <property type="nucleotide sequence ID" value="XM_013578635.1"/>
</dbReference>
<keyword evidence="2" id="KW-1133">Transmembrane helix</keyword>
<evidence type="ECO:0008006" key="5">
    <source>
        <dbReference type="Google" id="ProtNLM"/>
    </source>
</evidence>
<reference evidence="3" key="2">
    <citation type="submission" date="2013-10" db="EMBL/GenBank/DDBJ databases">
        <authorList>
            <person name="Aslett M."/>
        </authorList>
    </citation>
    <scope>NUCLEOTIDE SEQUENCE [LARGE SCALE GENOMIC DNA]</scope>
    <source>
        <strain evidence="3">Houghton</strain>
    </source>
</reference>
<keyword evidence="2" id="KW-0472">Membrane</keyword>
<feature type="region of interest" description="Disordered" evidence="1">
    <location>
        <begin position="87"/>
        <end position="109"/>
    </location>
</feature>